<dbReference type="InterPro" id="IPR041667">
    <property type="entry name" value="Cupin_8"/>
</dbReference>
<dbReference type="AlphaFoldDB" id="A0A8B9NRZ9"/>
<dbReference type="Pfam" id="PF13621">
    <property type="entry name" value="Cupin_8"/>
    <property type="match status" value="1"/>
</dbReference>
<dbReference type="Proteomes" id="UP000694424">
    <property type="component" value="Unplaced"/>
</dbReference>
<dbReference type="GO" id="GO:0000049">
    <property type="term" value="F:tRNA binding"/>
    <property type="evidence" value="ECO:0007669"/>
    <property type="project" value="TreeGrafter"/>
</dbReference>
<dbReference type="SUPFAM" id="SSF51197">
    <property type="entry name" value="Clavaminate synthase-like"/>
    <property type="match status" value="1"/>
</dbReference>
<reference evidence="2" key="1">
    <citation type="submission" date="2025-08" db="UniProtKB">
        <authorList>
            <consortium name="Ensembl"/>
        </authorList>
    </citation>
    <scope>IDENTIFICATION</scope>
</reference>
<dbReference type="GO" id="GO:0031591">
    <property type="term" value="P:wybutosine biosynthetic process"/>
    <property type="evidence" value="ECO:0007669"/>
    <property type="project" value="TreeGrafter"/>
</dbReference>
<protein>
    <submittedName>
        <fullName evidence="2">tRNA-yW synthesizing protein 5</fullName>
    </submittedName>
</protein>
<dbReference type="Gene3D" id="2.60.120.650">
    <property type="entry name" value="Cupin"/>
    <property type="match status" value="1"/>
</dbReference>
<dbReference type="PANTHER" id="PTHR12461">
    <property type="entry name" value="HYPOXIA-INDUCIBLE FACTOR 1 ALPHA INHIBITOR-RELATED"/>
    <property type="match status" value="1"/>
</dbReference>
<evidence type="ECO:0000259" key="1">
    <source>
        <dbReference type="PROSITE" id="PS51184"/>
    </source>
</evidence>
<feature type="domain" description="JmjC" evidence="1">
    <location>
        <begin position="1"/>
        <end position="127"/>
    </location>
</feature>
<organism evidence="2 3">
    <name type="scientific">Apteryx owenii</name>
    <name type="common">Little spotted kiwi</name>
    <dbReference type="NCBI Taxonomy" id="8824"/>
    <lineage>
        <taxon>Eukaryota</taxon>
        <taxon>Metazoa</taxon>
        <taxon>Chordata</taxon>
        <taxon>Craniata</taxon>
        <taxon>Vertebrata</taxon>
        <taxon>Euteleostomi</taxon>
        <taxon>Archelosauria</taxon>
        <taxon>Archosauria</taxon>
        <taxon>Dinosauria</taxon>
        <taxon>Saurischia</taxon>
        <taxon>Theropoda</taxon>
        <taxon>Coelurosauria</taxon>
        <taxon>Aves</taxon>
        <taxon>Palaeognathae</taxon>
        <taxon>Apterygiformes</taxon>
        <taxon>Apterygidae</taxon>
        <taxon>Apteryx</taxon>
    </lineage>
</organism>
<name>A0A8B9NRZ9_APTOW</name>
<dbReference type="InterPro" id="IPR003347">
    <property type="entry name" value="JmjC_dom"/>
</dbReference>
<evidence type="ECO:0000313" key="2">
    <source>
        <dbReference type="Ensembl" id="ENSAOWP00000001543.1"/>
    </source>
</evidence>
<dbReference type="Gene3D" id="6.10.140.1470">
    <property type="match status" value="1"/>
</dbReference>
<keyword evidence="3" id="KW-1185">Reference proteome</keyword>
<proteinExistence type="predicted"/>
<reference evidence="2" key="2">
    <citation type="submission" date="2025-09" db="UniProtKB">
        <authorList>
            <consortium name="Ensembl"/>
        </authorList>
    </citation>
    <scope>IDENTIFICATION</scope>
</reference>
<dbReference type="PROSITE" id="PS51184">
    <property type="entry name" value="JMJC"/>
    <property type="match status" value="1"/>
</dbReference>
<accession>A0A8B9NRZ9</accession>
<dbReference type="PANTHER" id="PTHR12461:SF104">
    <property type="entry name" value="TRNA WYBUTOSINE-SYNTHESIZING PROTEIN 5"/>
    <property type="match status" value="1"/>
</dbReference>
<evidence type="ECO:0000313" key="3">
    <source>
        <dbReference type="Proteomes" id="UP000694424"/>
    </source>
</evidence>
<dbReference type="Ensembl" id="ENSAOWT00000001744.1">
    <property type="protein sequence ID" value="ENSAOWP00000001543.1"/>
    <property type="gene ID" value="ENSAOWG00000001102.1"/>
</dbReference>
<sequence length="175" mass="20155">MDNFLIQITGKKRVVLYSPKDAPYLYLSGTKSEVLDVDNPDFEKYPLFVKAKRYECYLEAGDVLFIPGGGSKNAGKICLLFQAVLTGLIKALWFHNVISEEFGVGLNVFWKHLPSECYDKSDTYGNKDPTAASRAMQILDRALKTLEELPEEYRDFYARRMVLRIQEKAYRTDYK</sequence>